<dbReference type="AlphaFoldDB" id="A0A8T9SWE8"/>
<evidence type="ECO:0008006" key="5">
    <source>
        <dbReference type="Google" id="ProtNLM"/>
    </source>
</evidence>
<evidence type="ECO:0000256" key="2">
    <source>
        <dbReference type="SAM" id="Phobius"/>
    </source>
</evidence>
<dbReference type="EMBL" id="CP095053">
    <property type="protein sequence ID" value="UOR05294.1"/>
    <property type="molecule type" value="Genomic_DNA"/>
</dbReference>
<keyword evidence="4" id="KW-1185">Reference proteome</keyword>
<feature type="transmembrane region" description="Helical" evidence="2">
    <location>
        <begin position="74"/>
        <end position="92"/>
    </location>
</feature>
<protein>
    <recommendedName>
        <fullName evidence="5">PorT family protein</fullName>
    </recommendedName>
</protein>
<dbReference type="KEGG" id="haei:MUN82_20465"/>
<feature type="compositionally biased region" description="Polar residues" evidence="1">
    <location>
        <begin position="127"/>
        <end position="136"/>
    </location>
</feature>
<dbReference type="Proteomes" id="UP000829925">
    <property type="component" value="Chromosome"/>
</dbReference>
<gene>
    <name evidence="3" type="ORF">MUN82_20465</name>
</gene>
<feature type="compositionally biased region" description="Polar residues" evidence="1">
    <location>
        <begin position="101"/>
        <end position="110"/>
    </location>
</feature>
<feature type="region of interest" description="Disordered" evidence="1">
    <location>
        <begin position="1"/>
        <end position="29"/>
    </location>
</feature>
<keyword evidence="2" id="KW-0472">Membrane</keyword>
<keyword evidence="2" id="KW-0812">Transmembrane</keyword>
<evidence type="ECO:0000313" key="3">
    <source>
        <dbReference type="EMBL" id="UOR05294.1"/>
    </source>
</evidence>
<accession>A0A8T9SWE8</accession>
<evidence type="ECO:0000256" key="1">
    <source>
        <dbReference type="SAM" id="MobiDB-lite"/>
    </source>
</evidence>
<feature type="compositionally biased region" description="Polar residues" evidence="1">
    <location>
        <begin position="1"/>
        <end position="15"/>
    </location>
</feature>
<evidence type="ECO:0000313" key="4">
    <source>
        <dbReference type="Proteomes" id="UP000829925"/>
    </source>
</evidence>
<reference evidence="3 4" key="1">
    <citation type="submission" date="2022-04" db="EMBL/GenBank/DDBJ databases">
        <title>Hymenobacter sp. isolated from the air.</title>
        <authorList>
            <person name="Won M."/>
            <person name="Lee C.-M."/>
            <person name="Woen H.-Y."/>
            <person name="Kwon S.-W."/>
        </authorList>
    </citation>
    <scope>NUCLEOTIDE SEQUENCE [LARGE SCALE GENOMIC DNA]</scope>
    <source>
        <strain evidence="4">5413 J-13</strain>
    </source>
</reference>
<organism evidence="3 4">
    <name type="scientific">Hymenobacter aerilatus</name>
    <dbReference type="NCBI Taxonomy" id="2932251"/>
    <lineage>
        <taxon>Bacteria</taxon>
        <taxon>Pseudomonadati</taxon>
        <taxon>Bacteroidota</taxon>
        <taxon>Cytophagia</taxon>
        <taxon>Cytophagales</taxon>
        <taxon>Hymenobacteraceae</taxon>
        <taxon>Hymenobacter</taxon>
    </lineage>
</organism>
<feature type="region of interest" description="Disordered" evidence="1">
    <location>
        <begin position="127"/>
        <end position="146"/>
    </location>
</feature>
<feature type="region of interest" description="Disordered" evidence="1">
    <location>
        <begin position="101"/>
        <end position="122"/>
    </location>
</feature>
<keyword evidence="2" id="KW-1133">Transmembrane helix</keyword>
<sequence length="555" mass="57728">MSASTRNIRMGTSANKAAPTSPDPRPTGDLEYLFQQKLGEAEVAPRFQLWEQLDHDLLVQQNETYRKRLLLHRWVAAACLLLLLGAGSWLGMQQWQTTTAPELASTTPAGHSSADYAATHSGRSATAAGTSVAADTSRTESESDAAGLTAALGGEEASSANHLLAVVSQAAGRSAGRAAYPGTSLVDAGVGASGELTTAFSRGNSSSVFAAYMPATAAEVSQSTKAGTTAWELLATRAARLGSTLGRFTHPDTLKPSLLAAPPMLAALEPPVEEEKKKVALGGWRFGGSHAVSSFNPNINFAQASAQSTASAINNLAFLDSRGVQNVAYEAGAAEYRQNLRAGVGQRVALTAARPAGKHWVLLAGVEAGEYRASSETSFASVAQSETAFAGRATPAYQSSPSNSFSNDAASARPAVAYTTTPRATSYRYRTVGVPVAVRYGSQKTGVSLYAKVGAAVDLLLGSRVEVADEAAATREYSISTANSPYRQVIATVRGGGGVQYRPAGATWAILAGPTAEAGLTTLNRDPTQALLRRSRPYLVGVEASIEFGGASTRH</sequence>
<proteinExistence type="predicted"/>
<name>A0A8T9SWE8_9BACT</name>
<dbReference type="RefSeq" id="WP_245093428.1">
    <property type="nucleotide sequence ID" value="NZ_CP095053.1"/>
</dbReference>